<organism evidence="1 2">
    <name type="scientific">Pyronema omphalodes (strain CBS 100304)</name>
    <name type="common">Pyronema confluens</name>
    <dbReference type="NCBI Taxonomy" id="1076935"/>
    <lineage>
        <taxon>Eukaryota</taxon>
        <taxon>Fungi</taxon>
        <taxon>Dikarya</taxon>
        <taxon>Ascomycota</taxon>
        <taxon>Pezizomycotina</taxon>
        <taxon>Pezizomycetes</taxon>
        <taxon>Pezizales</taxon>
        <taxon>Pyronemataceae</taxon>
        <taxon>Pyronema</taxon>
    </lineage>
</organism>
<reference evidence="1 2" key="1">
    <citation type="journal article" date="2013" name="PLoS Genet.">
        <title>The genome and development-dependent transcriptomes of Pyronema confluens: a window into fungal evolution.</title>
        <authorList>
            <person name="Traeger S."/>
            <person name="Altegoer F."/>
            <person name="Freitag M."/>
            <person name="Gabaldon T."/>
            <person name="Kempken F."/>
            <person name="Kumar A."/>
            <person name="Marcet-Houben M."/>
            <person name="Poggeler S."/>
            <person name="Stajich J.E."/>
            <person name="Nowrousian M."/>
        </authorList>
    </citation>
    <scope>NUCLEOTIDE SEQUENCE [LARGE SCALE GENOMIC DNA]</scope>
    <source>
        <strain evidence="2">CBS 100304</strain>
        <tissue evidence="1">Vegetative mycelium</tissue>
    </source>
</reference>
<dbReference type="AlphaFoldDB" id="U4LB86"/>
<evidence type="ECO:0000313" key="1">
    <source>
        <dbReference type="EMBL" id="CCX11376.1"/>
    </source>
</evidence>
<dbReference type="Proteomes" id="UP000018144">
    <property type="component" value="Unassembled WGS sequence"/>
</dbReference>
<proteinExistence type="predicted"/>
<protein>
    <submittedName>
        <fullName evidence="1">Uncharacterized protein</fullName>
    </submittedName>
</protein>
<sequence length="89" mass="9882">MEQNGAVEANIKDFQRTGEQAKAVNDALNHLLDLNQKYANISEARAARKQAEATSKQGDTMLVFTIVTIVFVRIHAVNQPLSKTFAYAF</sequence>
<accession>U4LB86</accession>
<dbReference type="EMBL" id="HF935612">
    <property type="protein sequence ID" value="CCX11376.1"/>
    <property type="molecule type" value="Genomic_DNA"/>
</dbReference>
<gene>
    <name evidence="1" type="ORF">PCON_10970</name>
</gene>
<evidence type="ECO:0000313" key="2">
    <source>
        <dbReference type="Proteomes" id="UP000018144"/>
    </source>
</evidence>
<keyword evidence="2" id="KW-1185">Reference proteome</keyword>
<dbReference type="STRING" id="1076935.U4LB86"/>
<dbReference type="OrthoDB" id="341259at2759"/>
<dbReference type="eggNOG" id="ENOG502R8CD">
    <property type="taxonomic scope" value="Eukaryota"/>
</dbReference>
<name>U4LB86_PYROM</name>